<feature type="non-terminal residue" evidence="2">
    <location>
        <position position="127"/>
    </location>
</feature>
<proteinExistence type="predicted"/>
<dbReference type="AlphaFoldDB" id="A0A6J4L3V1"/>
<evidence type="ECO:0000256" key="1">
    <source>
        <dbReference type="SAM" id="MobiDB-lite"/>
    </source>
</evidence>
<keyword evidence="2" id="KW-0560">Oxidoreductase</keyword>
<gene>
    <name evidence="2" type="ORF">AVDCRST_MAG71-1153</name>
</gene>
<name>A0A6J4L3V1_9GAMM</name>
<feature type="region of interest" description="Disordered" evidence="1">
    <location>
        <begin position="1"/>
        <end position="56"/>
    </location>
</feature>
<reference evidence="2" key="1">
    <citation type="submission" date="2020-02" db="EMBL/GenBank/DDBJ databases">
        <authorList>
            <person name="Meier V. D."/>
        </authorList>
    </citation>
    <scope>NUCLEOTIDE SEQUENCE</scope>
    <source>
        <strain evidence="2">AVDCRST_MAG71</strain>
    </source>
</reference>
<protein>
    <submittedName>
        <fullName evidence="2">Anaerobic dimethyl sulfoxide reductase chain A, molybdopterin-binding domain</fullName>
        <ecNumber evidence="2">1.8.5.3</ecNumber>
    </submittedName>
</protein>
<accession>A0A6J4L3V1</accession>
<dbReference type="EMBL" id="CADCUA010000299">
    <property type="protein sequence ID" value="CAA9318591.1"/>
    <property type="molecule type" value="Genomic_DNA"/>
</dbReference>
<feature type="non-terminal residue" evidence="2">
    <location>
        <position position="1"/>
    </location>
</feature>
<feature type="compositionally biased region" description="Basic and acidic residues" evidence="1">
    <location>
        <begin position="1"/>
        <end position="33"/>
    </location>
</feature>
<organism evidence="2">
    <name type="scientific">uncultured Lysobacter sp</name>
    <dbReference type="NCBI Taxonomy" id="271060"/>
    <lineage>
        <taxon>Bacteria</taxon>
        <taxon>Pseudomonadati</taxon>
        <taxon>Pseudomonadota</taxon>
        <taxon>Gammaproteobacteria</taxon>
        <taxon>Lysobacterales</taxon>
        <taxon>Lysobacteraceae</taxon>
        <taxon>Lysobacter</taxon>
        <taxon>environmental samples</taxon>
    </lineage>
</organism>
<dbReference type="EC" id="1.8.5.3" evidence="2"/>
<evidence type="ECO:0000313" key="2">
    <source>
        <dbReference type="EMBL" id="CAA9318591.1"/>
    </source>
</evidence>
<sequence>RRDHRAGEIRRQRTARHGVDVERDRQAQGRVETRQGCARRPAGFPAQSPDLRHHSARRLRECRPCYRTGRVVRPARAHRARRSPGGARWRTRGVAGFRAARIGQCIRAAAALRRAVPSRPQHPRGLM</sequence>
<dbReference type="GO" id="GO:0016491">
    <property type="term" value="F:oxidoreductase activity"/>
    <property type="evidence" value="ECO:0007669"/>
    <property type="project" value="UniProtKB-KW"/>
</dbReference>